<evidence type="ECO:0000256" key="4">
    <source>
        <dbReference type="ARBA" id="ARBA00005072"/>
    </source>
</evidence>
<dbReference type="InterPro" id="IPR001544">
    <property type="entry name" value="Aminotrans_IV"/>
</dbReference>
<evidence type="ECO:0000256" key="17">
    <source>
        <dbReference type="RuleBase" id="RU004517"/>
    </source>
</evidence>
<evidence type="ECO:0000256" key="10">
    <source>
        <dbReference type="ARBA" id="ARBA00023304"/>
    </source>
</evidence>
<evidence type="ECO:0000256" key="2">
    <source>
        <dbReference type="ARBA" id="ARBA00004824"/>
    </source>
</evidence>
<dbReference type="Proteomes" id="UP000272528">
    <property type="component" value="Chromosome"/>
</dbReference>
<feature type="modified residue" description="N6-(pyridoxal phosphate)lysine" evidence="14">
    <location>
        <position position="193"/>
    </location>
</feature>
<dbReference type="GO" id="GO:0052654">
    <property type="term" value="F:L-leucine-2-oxoglutarate transaminase activity"/>
    <property type="evidence" value="ECO:0007669"/>
    <property type="project" value="RHEA"/>
</dbReference>
<dbReference type="NCBIfam" id="TIGR01123">
    <property type="entry name" value="ilvE_II"/>
    <property type="match status" value="1"/>
</dbReference>
<comment type="pathway">
    <text evidence="4 18">Amino-acid biosynthesis; L-leucine biosynthesis; L-leucine from 3-methyl-2-oxobutanoate: step 4/4.</text>
</comment>
<dbReference type="InterPro" id="IPR043132">
    <property type="entry name" value="BCAT-like_C"/>
</dbReference>
<keyword evidence="9 16" id="KW-0663">Pyridoxal phosphate</keyword>
<keyword evidence="6 17" id="KW-0032">Aminotransferase</keyword>
<reference evidence="20" key="1">
    <citation type="submission" date="2018-12" db="EMBL/GenBank/DDBJ databases">
        <title>Genome sequence of Peanibacillus sp.</title>
        <authorList>
            <person name="Subramani G."/>
            <person name="Srinivasan S."/>
            <person name="Kim M.K."/>
        </authorList>
    </citation>
    <scope>NUCLEOTIDE SEQUENCE [LARGE SCALE GENOMIC DNA]</scope>
    <source>
        <strain evidence="20">18JY67-1</strain>
    </source>
</reference>
<evidence type="ECO:0000256" key="13">
    <source>
        <dbReference type="ARBA" id="ARBA00049229"/>
    </source>
</evidence>
<dbReference type="EC" id="2.6.1.42" evidence="17"/>
<dbReference type="UniPathway" id="UPA00048">
    <property type="reaction ID" value="UER00073"/>
</dbReference>
<comment type="catalytic activity">
    <reaction evidence="12 17">
        <text>L-isoleucine + 2-oxoglutarate = (S)-3-methyl-2-oxopentanoate + L-glutamate</text>
        <dbReference type="Rhea" id="RHEA:24801"/>
        <dbReference type="ChEBI" id="CHEBI:16810"/>
        <dbReference type="ChEBI" id="CHEBI:29985"/>
        <dbReference type="ChEBI" id="CHEBI:35146"/>
        <dbReference type="ChEBI" id="CHEBI:58045"/>
        <dbReference type="EC" id="2.6.1.42"/>
    </reaction>
</comment>
<dbReference type="Gene3D" id="3.30.470.10">
    <property type="match status" value="1"/>
</dbReference>
<dbReference type="OrthoDB" id="9804984at2"/>
<comment type="catalytic activity">
    <reaction evidence="13 17">
        <text>L-leucine + 2-oxoglutarate = 4-methyl-2-oxopentanoate + L-glutamate</text>
        <dbReference type="Rhea" id="RHEA:18321"/>
        <dbReference type="ChEBI" id="CHEBI:16810"/>
        <dbReference type="ChEBI" id="CHEBI:17865"/>
        <dbReference type="ChEBI" id="CHEBI:29985"/>
        <dbReference type="ChEBI" id="CHEBI:57427"/>
        <dbReference type="EC" id="2.6.1.42"/>
    </reaction>
</comment>
<keyword evidence="8 17" id="KW-0808">Transferase</keyword>
<dbReference type="GO" id="GO:0052655">
    <property type="term" value="F:L-valine-2-oxoglutarate transaminase activity"/>
    <property type="evidence" value="ECO:0007669"/>
    <property type="project" value="RHEA"/>
</dbReference>
<dbReference type="UniPathway" id="UPA00049">
    <property type="reaction ID" value="UER00062"/>
</dbReference>
<dbReference type="InterPro" id="IPR036038">
    <property type="entry name" value="Aminotransferase-like"/>
</dbReference>
<comment type="pathway">
    <text evidence="3 18">Amino-acid biosynthesis; L-valine biosynthesis; L-valine from pyruvate: step 4/4.</text>
</comment>
<comment type="catalytic activity">
    <reaction evidence="11 17">
        <text>L-valine + 2-oxoglutarate = 3-methyl-2-oxobutanoate + L-glutamate</text>
        <dbReference type="Rhea" id="RHEA:24813"/>
        <dbReference type="ChEBI" id="CHEBI:11851"/>
        <dbReference type="ChEBI" id="CHEBI:16810"/>
        <dbReference type="ChEBI" id="CHEBI:29985"/>
        <dbReference type="ChEBI" id="CHEBI:57762"/>
        <dbReference type="EC" id="2.6.1.42"/>
    </reaction>
</comment>
<gene>
    <name evidence="19" type="ORF">EJC50_04765</name>
</gene>
<evidence type="ECO:0000256" key="5">
    <source>
        <dbReference type="ARBA" id="ARBA00009320"/>
    </source>
</evidence>
<comment type="similarity">
    <text evidence="5 15">Belongs to the class-IV pyridoxal-phosphate-dependent aminotransferase family.</text>
</comment>
<dbReference type="PROSITE" id="PS00770">
    <property type="entry name" value="AA_TRANSFER_CLASS_4"/>
    <property type="match status" value="1"/>
</dbReference>
<dbReference type="InterPro" id="IPR033939">
    <property type="entry name" value="BCAT_family"/>
</dbReference>
<dbReference type="SUPFAM" id="SSF56752">
    <property type="entry name" value="D-aminoacid aminotransferase-like PLP-dependent enzymes"/>
    <property type="match status" value="1"/>
</dbReference>
<comment type="pathway">
    <text evidence="2 18">Amino-acid biosynthesis; L-isoleucine biosynthesis; L-isoleucine from 2-oxobutanoate: step 4/4.</text>
</comment>
<dbReference type="GO" id="GO:0009097">
    <property type="term" value="P:isoleucine biosynthetic process"/>
    <property type="evidence" value="ECO:0007669"/>
    <property type="project" value="UniProtKB-UniPathway"/>
</dbReference>
<dbReference type="AlphaFoldDB" id="A0A3S9A052"/>
<dbReference type="PANTHER" id="PTHR11825">
    <property type="entry name" value="SUBGROUP IIII AMINOTRANSFERASE"/>
    <property type="match status" value="1"/>
</dbReference>
<evidence type="ECO:0000313" key="19">
    <source>
        <dbReference type="EMBL" id="AZN39055.1"/>
    </source>
</evidence>
<dbReference type="GO" id="GO:0009099">
    <property type="term" value="P:L-valine biosynthetic process"/>
    <property type="evidence" value="ECO:0007669"/>
    <property type="project" value="UniProtKB-UniPathway"/>
</dbReference>
<evidence type="ECO:0000256" key="6">
    <source>
        <dbReference type="ARBA" id="ARBA00022576"/>
    </source>
</evidence>
<dbReference type="CDD" id="cd01557">
    <property type="entry name" value="BCAT_beta_family"/>
    <property type="match status" value="1"/>
</dbReference>
<evidence type="ECO:0000256" key="15">
    <source>
        <dbReference type="RuleBase" id="RU004106"/>
    </source>
</evidence>
<evidence type="ECO:0000256" key="3">
    <source>
        <dbReference type="ARBA" id="ARBA00004931"/>
    </source>
</evidence>
<dbReference type="GO" id="GO:0052656">
    <property type="term" value="F:L-isoleucine-2-oxoglutarate transaminase activity"/>
    <property type="evidence" value="ECO:0007669"/>
    <property type="project" value="RHEA"/>
</dbReference>
<evidence type="ECO:0000256" key="8">
    <source>
        <dbReference type="ARBA" id="ARBA00022679"/>
    </source>
</evidence>
<dbReference type="NCBIfam" id="NF009897">
    <property type="entry name" value="PRK13357.1"/>
    <property type="match status" value="1"/>
</dbReference>
<evidence type="ECO:0000256" key="9">
    <source>
        <dbReference type="ARBA" id="ARBA00022898"/>
    </source>
</evidence>
<evidence type="ECO:0000256" key="1">
    <source>
        <dbReference type="ARBA" id="ARBA00001933"/>
    </source>
</evidence>
<name>A0A3S9A052_9BACL</name>
<keyword evidence="10 17" id="KW-0100">Branched-chain amino acid biosynthesis</keyword>
<comment type="cofactor">
    <cofactor evidence="1 16">
        <name>pyridoxal 5'-phosphate</name>
        <dbReference type="ChEBI" id="CHEBI:597326"/>
    </cofactor>
</comment>
<evidence type="ECO:0000256" key="16">
    <source>
        <dbReference type="RuleBase" id="RU004516"/>
    </source>
</evidence>
<dbReference type="PANTHER" id="PTHR11825:SF44">
    <property type="entry name" value="BRANCHED-CHAIN-AMINO-ACID AMINOTRANSFERASE"/>
    <property type="match status" value="1"/>
</dbReference>
<dbReference type="InterPro" id="IPR005786">
    <property type="entry name" value="B_amino_transII"/>
</dbReference>
<evidence type="ECO:0000256" key="12">
    <source>
        <dbReference type="ARBA" id="ARBA00048798"/>
    </source>
</evidence>
<dbReference type="GO" id="GO:0009098">
    <property type="term" value="P:L-leucine biosynthetic process"/>
    <property type="evidence" value="ECO:0007669"/>
    <property type="project" value="UniProtKB-UniPathway"/>
</dbReference>
<organism evidence="19 20">
    <name type="scientific">Paenibacillus albus</name>
    <dbReference type="NCBI Taxonomy" id="2495582"/>
    <lineage>
        <taxon>Bacteria</taxon>
        <taxon>Bacillati</taxon>
        <taxon>Bacillota</taxon>
        <taxon>Bacilli</taxon>
        <taxon>Bacillales</taxon>
        <taxon>Paenibacillaceae</taxon>
        <taxon>Paenibacillus</taxon>
    </lineage>
</organism>
<dbReference type="Gene3D" id="3.20.10.10">
    <property type="entry name" value="D-amino Acid Aminotransferase, subunit A, domain 2"/>
    <property type="match status" value="1"/>
</dbReference>
<dbReference type="RefSeq" id="WP_126013040.1">
    <property type="nucleotide sequence ID" value="NZ_CP034437.1"/>
</dbReference>
<dbReference type="PIRSF" id="PIRSF006468">
    <property type="entry name" value="BCAT1"/>
    <property type="match status" value="1"/>
</dbReference>
<dbReference type="Pfam" id="PF01063">
    <property type="entry name" value="Aminotran_4"/>
    <property type="match status" value="1"/>
</dbReference>
<protein>
    <recommendedName>
        <fullName evidence="17">Branched-chain-amino-acid aminotransferase</fullName>
        <ecNumber evidence="17">2.6.1.42</ecNumber>
    </recommendedName>
</protein>
<evidence type="ECO:0000256" key="14">
    <source>
        <dbReference type="PIRSR" id="PIRSR006468-1"/>
    </source>
</evidence>
<keyword evidence="20" id="KW-1185">Reference proteome</keyword>
<keyword evidence="7 17" id="KW-0028">Amino-acid biosynthesis</keyword>
<evidence type="ECO:0000256" key="18">
    <source>
        <dbReference type="RuleBase" id="RU004519"/>
    </source>
</evidence>
<sequence>MIRVEQSTNLKAKPPQGELGFGKYFTDHMFMLDYEASQGWHDARIVPYQPLTLDPAAKVFHYGQTIFEGLKAYHGSDGRVRLFRPEANIARMNRSNVRMSVPELDSELFLAALERLIEVDAAWIPSEPGTSLYIRPFVIATQALLGVAPSEQYQFAIIMSPVGAYYPEGINPVRIFVESEHVRASVGGVGEAKTAGNYAATFMSQQTAKESGYTQVMWLDSAQHRYIEEVGSMNVFFCIDGKVCTPALSGSILAGVTRSSIIQLLESWGIEVLERAITIEEVYEAGRAGLLEESFGTGTAAVVSPIGELCWRGEQLLIGDGRTGALSKRLYDTLTGIQYGTVEDRFGWMRETGLQGIIRSDIME</sequence>
<dbReference type="InterPro" id="IPR043131">
    <property type="entry name" value="BCAT-like_N"/>
</dbReference>
<dbReference type="KEGG" id="palb:EJC50_04765"/>
<proteinExistence type="inferred from homology"/>
<evidence type="ECO:0000256" key="11">
    <source>
        <dbReference type="ARBA" id="ARBA00048212"/>
    </source>
</evidence>
<evidence type="ECO:0000256" key="7">
    <source>
        <dbReference type="ARBA" id="ARBA00022605"/>
    </source>
</evidence>
<dbReference type="EMBL" id="CP034437">
    <property type="protein sequence ID" value="AZN39055.1"/>
    <property type="molecule type" value="Genomic_DNA"/>
</dbReference>
<accession>A0A3S9A052</accession>
<evidence type="ECO:0000313" key="20">
    <source>
        <dbReference type="Proteomes" id="UP000272528"/>
    </source>
</evidence>
<dbReference type="UniPathway" id="UPA00047">
    <property type="reaction ID" value="UER00058"/>
</dbReference>
<dbReference type="InterPro" id="IPR018300">
    <property type="entry name" value="Aminotrans_IV_CS"/>
</dbReference>